<name>A0AB34JTB9_PRYPA</name>
<dbReference type="EMBL" id="JBGBPQ010000005">
    <property type="protein sequence ID" value="KAL1524293.1"/>
    <property type="molecule type" value="Genomic_DNA"/>
</dbReference>
<dbReference type="Proteomes" id="UP001515480">
    <property type="component" value="Unassembled WGS sequence"/>
</dbReference>
<gene>
    <name evidence="1" type="ORF">AB1Y20_019196</name>
</gene>
<keyword evidence="2" id="KW-1185">Reference proteome</keyword>
<reference evidence="1 2" key="1">
    <citation type="journal article" date="2024" name="Science">
        <title>Giant polyketide synthase enzymes in the biosynthesis of giant marine polyether toxins.</title>
        <authorList>
            <person name="Fallon T.R."/>
            <person name="Shende V.V."/>
            <person name="Wierzbicki I.H."/>
            <person name="Pendleton A.L."/>
            <person name="Watervoot N.F."/>
            <person name="Auber R.P."/>
            <person name="Gonzalez D.J."/>
            <person name="Wisecaver J.H."/>
            <person name="Moore B.S."/>
        </authorList>
    </citation>
    <scope>NUCLEOTIDE SEQUENCE [LARGE SCALE GENOMIC DNA]</scope>
    <source>
        <strain evidence="1 2">12B1</strain>
    </source>
</reference>
<organism evidence="1 2">
    <name type="scientific">Prymnesium parvum</name>
    <name type="common">Toxic golden alga</name>
    <dbReference type="NCBI Taxonomy" id="97485"/>
    <lineage>
        <taxon>Eukaryota</taxon>
        <taxon>Haptista</taxon>
        <taxon>Haptophyta</taxon>
        <taxon>Prymnesiophyceae</taxon>
        <taxon>Prymnesiales</taxon>
        <taxon>Prymnesiaceae</taxon>
        <taxon>Prymnesium</taxon>
    </lineage>
</organism>
<evidence type="ECO:0000313" key="2">
    <source>
        <dbReference type="Proteomes" id="UP001515480"/>
    </source>
</evidence>
<proteinExistence type="predicted"/>
<evidence type="ECO:0000313" key="1">
    <source>
        <dbReference type="EMBL" id="KAL1524293.1"/>
    </source>
</evidence>
<comment type="caution">
    <text evidence="1">The sequence shown here is derived from an EMBL/GenBank/DDBJ whole genome shotgun (WGS) entry which is preliminary data.</text>
</comment>
<accession>A0AB34JTB9</accession>
<dbReference type="AlphaFoldDB" id="A0AB34JTB9"/>
<sequence>MVTRGQATNPREERARRRSLKAYHLQATKRLKKEVNAAPPTRHLSCKEQEKRKPCSFLREVDMNVQSLHQMPPPSISGPAGRTVKHGFAPPMTPAAVGLAIANKPMPQRSCGAGCEPMRSKQPFSVASAINSTISARSANFPTPRTPGPGMNLYGFAPGDPCWYIGVGNAQTKAEIILADGAPIIGLEDLSLGLRSLHTQWNRLVPMIQSGDLCWKLDSIGSTERKLVVLRQAATGAQVASADDAAAPTNRCPWSLLEPLREEEANRIARLSSQQRSMLCDGKSLQDVLALRPQAHQGNRQRRNFIELGQVREQRTCKRRSELELLIQSK</sequence>
<protein>
    <submittedName>
        <fullName evidence="1">Uncharacterized protein</fullName>
    </submittedName>
</protein>